<dbReference type="Gene3D" id="1.10.1660.10">
    <property type="match status" value="1"/>
</dbReference>
<dbReference type="PANTHER" id="PTHR30204">
    <property type="entry name" value="REDOX-CYCLING DRUG-SENSING TRANSCRIPTIONAL ACTIVATOR SOXR"/>
    <property type="match status" value="1"/>
</dbReference>
<dbReference type="GO" id="GO:0003700">
    <property type="term" value="F:DNA-binding transcription factor activity"/>
    <property type="evidence" value="ECO:0007669"/>
    <property type="project" value="InterPro"/>
</dbReference>
<dbReference type="InterPro" id="IPR000551">
    <property type="entry name" value="MerR-type_HTH_dom"/>
</dbReference>
<dbReference type="SUPFAM" id="SSF46955">
    <property type="entry name" value="Putative DNA-binding domain"/>
    <property type="match status" value="1"/>
</dbReference>
<dbReference type="EMBL" id="AXCY01000042">
    <property type="protein sequence ID" value="KGM10673.1"/>
    <property type="molecule type" value="Genomic_DNA"/>
</dbReference>
<dbReference type="OrthoDB" id="9809391at2"/>
<dbReference type="GO" id="GO:0003677">
    <property type="term" value="F:DNA binding"/>
    <property type="evidence" value="ECO:0007669"/>
    <property type="project" value="UniProtKB-KW"/>
</dbReference>
<organism evidence="4 5">
    <name type="scientific">Cellulomonas carbonis T26</name>
    <dbReference type="NCBI Taxonomy" id="947969"/>
    <lineage>
        <taxon>Bacteria</taxon>
        <taxon>Bacillati</taxon>
        <taxon>Actinomycetota</taxon>
        <taxon>Actinomycetes</taxon>
        <taxon>Micrococcales</taxon>
        <taxon>Cellulomonadaceae</taxon>
        <taxon>Cellulomonas</taxon>
    </lineage>
</organism>
<dbReference type="AlphaFoldDB" id="A0A0A0BQC1"/>
<evidence type="ECO:0000259" key="3">
    <source>
        <dbReference type="PROSITE" id="PS50937"/>
    </source>
</evidence>
<dbReference type="InterPro" id="IPR009061">
    <property type="entry name" value="DNA-bd_dom_put_sf"/>
</dbReference>
<name>A0A0A0BQC1_9CELL</name>
<dbReference type="Pfam" id="PF13411">
    <property type="entry name" value="MerR_1"/>
    <property type="match status" value="1"/>
</dbReference>
<dbReference type="PROSITE" id="PS50937">
    <property type="entry name" value="HTH_MERR_2"/>
    <property type="match status" value="1"/>
</dbReference>
<reference evidence="4 5" key="1">
    <citation type="submission" date="2013-08" db="EMBL/GenBank/DDBJ databases">
        <title>Genome sequencing of Cellulomonas carbonis T26.</title>
        <authorList>
            <person name="Chen F."/>
            <person name="Li Y."/>
            <person name="Wang G."/>
        </authorList>
    </citation>
    <scope>NUCLEOTIDE SEQUENCE [LARGE SCALE GENOMIC DNA]</scope>
    <source>
        <strain evidence="4 5">T26</strain>
    </source>
</reference>
<comment type="caution">
    <text evidence="4">The sequence shown here is derived from an EMBL/GenBank/DDBJ whole genome shotgun (WGS) entry which is preliminary data.</text>
</comment>
<gene>
    <name evidence="4" type="ORF">N868_14000</name>
</gene>
<dbReference type="PROSITE" id="PS00552">
    <property type="entry name" value="HTH_MERR_1"/>
    <property type="match status" value="1"/>
</dbReference>
<dbReference type="Proteomes" id="UP000029839">
    <property type="component" value="Unassembled WGS sequence"/>
</dbReference>
<dbReference type="PRINTS" id="PR00040">
    <property type="entry name" value="HTHMERR"/>
</dbReference>
<proteinExistence type="predicted"/>
<accession>A0A0A0BQC1</accession>
<protein>
    <submittedName>
        <fullName evidence="4">MerR family transcriptional regulator</fullName>
    </submittedName>
</protein>
<reference evidence="4 5" key="2">
    <citation type="journal article" date="2015" name="Stand. Genomic Sci.">
        <title>Draft genome sequence of Cellulomonas carbonis T26(T) and comparative analysis of six Cellulomonas genomes.</title>
        <authorList>
            <person name="Zhuang W."/>
            <person name="Zhang S."/>
            <person name="Xia X."/>
            <person name="Wang G."/>
        </authorList>
    </citation>
    <scope>NUCLEOTIDE SEQUENCE [LARGE SCALE GENOMIC DNA]</scope>
    <source>
        <strain evidence="4 5">T26</strain>
    </source>
</reference>
<keyword evidence="5" id="KW-1185">Reference proteome</keyword>
<sequence>MADDAEHAALAPSAPAPPTAPRTAPSAGPGATMHIGAVADRTGLSLRTLRHYDEVGVLRPSGRTDGGFRLYTQHDVERLLLIRRMKPLGFTLEEMREVLDLVESLADPAVDPQGPREHLAAFVVRAEQRRAELARTLEMADEFIDLLRRR</sequence>
<keyword evidence="1" id="KW-0238">DNA-binding</keyword>
<evidence type="ECO:0000256" key="2">
    <source>
        <dbReference type="SAM" id="MobiDB-lite"/>
    </source>
</evidence>
<evidence type="ECO:0000313" key="4">
    <source>
        <dbReference type="EMBL" id="KGM10673.1"/>
    </source>
</evidence>
<evidence type="ECO:0000256" key="1">
    <source>
        <dbReference type="ARBA" id="ARBA00023125"/>
    </source>
</evidence>
<dbReference type="CDD" id="cd01106">
    <property type="entry name" value="HTH_TipAL-Mta"/>
    <property type="match status" value="1"/>
</dbReference>
<dbReference type="InterPro" id="IPR047057">
    <property type="entry name" value="MerR_fam"/>
</dbReference>
<dbReference type="PANTHER" id="PTHR30204:SF93">
    <property type="entry name" value="HTH MERR-TYPE DOMAIN-CONTAINING PROTEIN"/>
    <property type="match status" value="1"/>
</dbReference>
<feature type="region of interest" description="Disordered" evidence="2">
    <location>
        <begin position="1"/>
        <end position="31"/>
    </location>
</feature>
<feature type="domain" description="HTH merR-type" evidence="3">
    <location>
        <begin position="32"/>
        <end position="101"/>
    </location>
</feature>
<evidence type="ECO:0000313" key="5">
    <source>
        <dbReference type="Proteomes" id="UP000029839"/>
    </source>
</evidence>
<dbReference type="SMART" id="SM00422">
    <property type="entry name" value="HTH_MERR"/>
    <property type="match status" value="1"/>
</dbReference>
<feature type="compositionally biased region" description="Low complexity" evidence="2">
    <location>
        <begin position="21"/>
        <end position="31"/>
    </location>
</feature>